<proteinExistence type="predicted"/>
<dbReference type="AlphaFoldDB" id="A0A6N3H9X4"/>
<evidence type="ECO:0000313" key="1">
    <source>
        <dbReference type="EMBL" id="VYU72980.1"/>
    </source>
</evidence>
<protein>
    <submittedName>
        <fullName evidence="1">Uncharacterized protein</fullName>
    </submittedName>
</protein>
<sequence>MSFFKEIRYLFEWLEDHELSPGAFFLWVVLMVFNSWCALLTTSGEWLWRVEFIISNKRIIDVMHCSERQMMRYRQELEAKGRIIYQKGSAQGAGIYTMIPLRPNVEPREIRHVLSEKVTMVYDYVGNPESFSLEPGKDAGKSYPQA</sequence>
<dbReference type="EMBL" id="CACRTR010000023">
    <property type="protein sequence ID" value="VYU72980.1"/>
    <property type="molecule type" value="Genomic_DNA"/>
</dbReference>
<gene>
    <name evidence="1" type="ORF">ELLFYP34_01029</name>
</gene>
<name>A0A6N3H9X4_EUBLI</name>
<organism evidence="1">
    <name type="scientific">Eubacterium limosum</name>
    <dbReference type="NCBI Taxonomy" id="1736"/>
    <lineage>
        <taxon>Bacteria</taxon>
        <taxon>Bacillati</taxon>
        <taxon>Bacillota</taxon>
        <taxon>Clostridia</taxon>
        <taxon>Eubacteriales</taxon>
        <taxon>Eubacteriaceae</taxon>
        <taxon>Eubacterium</taxon>
    </lineage>
</organism>
<accession>A0A6N3H9X4</accession>
<reference evidence="1" key="1">
    <citation type="submission" date="2019-11" db="EMBL/GenBank/DDBJ databases">
        <authorList>
            <person name="Feng L."/>
        </authorList>
    </citation>
    <scope>NUCLEOTIDE SEQUENCE</scope>
    <source>
        <strain evidence="1">ElimosumLFYP34</strain>
    </source>
</reference>